<proteinExistence type="predicted"/>
<evidence type="ECO:0000256" key="2">
    <source>
        <dbReference type="SAM" id="Phobius"/>
    </source>
</evidence>
<feature type="region of interest" description="Disordered" evidence="1">
    <location>
        <begin position="1"/>
        <end position="21"/>
    </location>
</feature>
<evidence type="ECO:0000313" key="4">
    <source>
        <dbReference type="Proteomes" id="UP001476798"/>
    </source>
</evidence>
<keyword evidence="2" id="KW-1133">Transmembrane helix</keyword>
<reference evidence="3 4" key="1">
    <citation type="submission" date="2021-06" db="EMBL/GenBank/DDBJ databases">
        <authorList>
            <person name="Palmer J.M."/>
        </authorList>
    </citation>
    <scope>NUCLEOTIDE SEQUENCE [LARGE SCALE GENOMIC DNA]</scope>
    <source>
        <strain evidence="3 4">GA_2019</strain>
        <tissue evidence="3">Muscle</tissue>
    </source>
</reference>
<keyword evidence="2" id="KW-0472">Membrane</keyword>
<comment type="caution">
    <text evidence="3">The sequence shown here is derived from an EMBL/GenBank/DDBJ whole genome shotgun (WGS) entry which is preliminary data.</text>
</comment>
<feature type="transmembrane region" description="Helical" evidence="2">
    <location>
        <begin position="156"/>
        <end position="173"/>
    </location>
</feature>
<gene>
    <name evidence="3" type="ORF">GOODEAATRI_010720</name>
</gene>
<accession>A0ABV0NW17</accession>
<evidence type="ECO:0000313" key="3">
    <source>
        <dbReference type="EMBL" id="MEQ2174718.1"/>
    </source>
</evidence>
<dbReference type="EMBL" id="JAHRIO010050611">
    <property type="protein sequence ID" value="MEQ2174718.1"/>
    <property type="molecule type" value="Genomic_DNA"/>
</dbReference>
<keyword evidence="4" id="KW-1185">Reference proteome</keyword>
<evidence type="ECO:0000256" key="1">
    <source>
        <dbReference type="SAM" id="MobiDB-lite"/>
    </source>
</evidence>
<keyword evidence="2" id="KW-0812">Transmembrane</keyword>
<sequence>MLAPQSGNKDKEGSRTKTQQTSVISWFKDTRNEFPLTGGGSCPLSNEAAVALLHRPSHRELAEARAPFYQVPFVPFALVPLHDSTSTSIGLNCDHVTPPPLLVAPFTNGLSPGTQSLPPLSHFHSCLFPLDFHPEENGSVCLKGTTLWHFVWKHSLIVYMTVYVLIFLCTYLRNNNANDLFTAKSNI</sequence>
<dbReference type="Proteomes" id="UP001476798">
    <property type="component" value="Unassembled WGS sequence"/>
</dbReference>
<name>A0ABV0NW17_9TELE</name>
<organism evidence="3 4">
    <name type="scientific">Goodea atripinnis</name>
    <dbReference type="NCBI Taxonomy" id="208336"/>
    <lineage>
        <taxon>Eukaryota</taxon>
        <taxon>Metazoa</taxon>
        <taxon>Chordata</taxon>
        <taxon>Craniata</taxon>
        <taxon>Vertebrata</taxon>
        <taxon>Euteleostomi</taxon>
        <taxon>Actinopterygii</taxon>
        <taxon>Neopterygii</taxon>
        <taxon>Teleostei</taxon>
        <taxon>Neoteleostei</taxon>
        <taxon>Acanthomorphata</taxon>
        <taxon>Ovalentaria</taxon>
        <taxon>Atherinomorphae</taxon>
        <taxon>Cyprinodontiformes</taxon>
        <taxon>Goodeidae</taxon>
        <taxon>Goodea</taxon>
    </lineage>
</organism>
<protein>
    <submittedName>
        <fullName evidence="3">Uncharacterized protein</fullName>
    </submittedName>
</protein>